<evidence type="ECO:0000313" key="7">
    <source>
        <dbReference type="EMBL" id="QEK12404.1"/>
    </source>
</evidence>
<sequence length="120" mass="13002">MKKKMFTLKFILLGFIAGLINGLLGSGGGTILVPGMFFLLDIEEHKAHATAISVILPLALVSAFIYIKHGVIVWNITFKIMIGGILGGYIGANLLSKIPGNLLRKIFAIFMIIAAIRMVF</sequence>
<dbReference type="InterPro" id="IPR002781">
    <property type="entry name" value="TM_pro_TauE-like"/>
</dbReference>
<evidence type="ECO:0000256" key="5">
    <source>
        <dbReference type="ARBA" id="ARBA00023136"/>
    </source>
</evidence>
<dbReference type="PANTHER" id="PTHR43701:SF2">
    <property type="entry name" value="MEMBRANE TRANSPORTER PROTEIN YJNA-RELATED"/>
    <property type="match status" value="1"/>
</dbReference>
<evidence type="ECO:0000256" key="1">
    <source>
        <dbReference type="ARBA" id="ARBA00004141"/>
    </source>
</evidence>
<keyword evidence="6" id="KW-1003">Cell membrane</keyword>
<feature type="transmembrane region" description="Helical" evidence="6">
    <location>
        <begin position="102"/>
        <end position="119"/>
    </location>
</feature>
<gene>
    <name evidence="7" type="ORF">FQB35_08445</name>
</gene>
<dbReference type="EMBL" id="CP042243">
    <property type="protein sequence ID" value="QEK12404.1"/>
    <property type="molecule type" value="Genomic_DNA"/>
</dbReference>
<evidence type="ECO:0000313" key="8">
    <source>
        <dbReference type="Proteomes" id="UP000324646"/>
    </source>
</evidence>
<evidence type="ECO:0000256" key="3">
    <source>
        <dbReference type="ARBA" id="ARBA00022692"/>
    </source>
</evidence>
<accession>A0A5C0SG92</accession>
<dbReference type="Proteomes" id="UP000324646">
    <property type="component" value="Chromosome"/>
</dbReference>
<dbReference type="RefSeq" id="WP_148809559.1">
    <property type="nucleotide sequence ID" value="NZ_CP042243.1"/>
</dbReference>
<evidence type="ECO:0000256" key="2">
    <source>
        <dbReference type="ARBA" id="ARBA00009142"/>
    </source>
</evidence>
<organism evidence="7 8">
    <name type="scientific">Crassaminicella thermophila</name>
    <dbReference type="NCBI Taxonomy" id="2599308"/>
    <lineage>
        <taxon>Bacteria</taxon>
        <taxon>Bacillati</taxon>
        <taxon>Bacillota</taxon>
        <taxon>Clostridia</taxon>
        <taxon>Eubacteriales</taxon>
        <taxon>Clostridiaceae</taxon>
        <taxon>Crassaminicella</taxon>
    </lineage>
</organism>
<keyword evidence="3 6" id="KW-0812">Transmembrane</keyword>
<comment type="similarity">
    <text evidence="2 6">Belongs to the 4-toluene sulfonate uptake permease (TSUP) (TC 2.A.102) family.</text>
</comment>
<keyword evidence="8" id="KW-1185">Reference proteome</keyword>
<comment type="subcellular location">
    <subcellularLocation>
        <location evidence="6">Cell membrane</location>
        <topology evidence="6">Multi-pass membrane protein</topology>
    </subcellularLocation>
    <subcellularLocation>
        <location evidence="1">Membrane</location>
        <topology evidence="1">Multi-pass membrane protein</topology>
    </subcellularLocation>
</comment>
<keyword evidence="4 6" id="KW-1133">Transmembrane helix</keyword>
<evidence type="ECO:0000256" key="6">
    <source>
        <dbReference type="RuleBase" id="RU363041"/>
    </source>
</evidence>
<protein>
    <recommendedName>
        <fullName evidence="6">Probable membrane transporter protein</fullName>
    </recommendedName>
</protein>
<keyword evidence="5 6" id="KW-0472">Membrane</keyword>
<dbReference type="PANTHER" id="PTHR43701">
    <property type="entry name" value="MEMBRANE TRANSPORTER PROTEIN MJ0441-RELATED"/>
    <property type="match status" value="1"/>
</dbReference>
<dbReference type="GO" id="GO:0005886">
    <property type="term" value="C:plasma membrane"/>
    <property type="evidence" value="ECO:0007669"/>
    <property type="project" value="UniProtKB-SubCell"/>
</dbReference>
<dbReference type="Pfam" id="PF01925">
    <property type="entry name" value="TauE"/>
    <property type="match status" value="1"/>
</dbReference>
<name>A0A5C0SG92_CRATE</name>
<dbReference type="InterPro" id="IPR051598">
    <property type="entry name" value="TSUP/Inactive_protease-like"/>
</dbReference>
<proteinExistence type="inferred from homology"/>
<dbReference type="OrthoDB" id="9791444at2"/>
<feature type="transmembrane region" description="Helical" evidence="6">
    <location>
        <begin position="49"/>
        <end position="67"/>
    </location>
</feature>
<dbReference type="KEGG" id="crs:FQB35_08445"/>
<reference evidence="7 8" key="1">
    <citation type="submission" date="2019-07" db="EMBL/GenBank/DDBJ databases">
        <title>Complete genome of Crassaminicella thermophila SY095.</title>
        <authorList>
            <person name="Li X."/>
        </authorList>
    </citation>
    <scope>NUCLEOTIDE SEQUENCE [LARGE SCALE GENOMIC DNA]</scope>
    <source>
        <strain evidence="7 8">SY095</strain>
    </source>
</reference>
<evidence type="ECO:0000256" key="4">
    <source>
        <dbReference type="ARBA" id="ARBA00022989"/>
    </source>
</evidence>
<feature type="transmembrane region" description="Helical" evidence="6">
    <location>
        <begin position="72"/>
        <end position="90"/>
    </location>
</feature>
<dbReference type="AlphaFoldDB" id="A0A5C0SG92"/>